<name>A0A5C3PG81_9APHY</name>
<reference evidence="1 2" key="1">
    <citation type="journal article" date="2019" name="Nat. Ecol. Evol.">
        <title>Megaphylogeny resolves global patterns of mushroom evolution.</title>
        <authorList>
            <person name="Varga T."/>
            <person name="Krizsan K."/>
            <person name="Foldi C."/>
            <person name="Dima B."/>
            <person name="Sanchez-Garcia M."/>
            <person name="Sanchez-Ramirez S."/>
            <person name="Szollosi G.J."/>
            <person name="Szarkandi J.G."/>
            <person name="Papp V."/>
            <person name="Albert L."/>
            <person name="Andreopoulos W."/>
            <person name="Angelini C."/>
            <person name="Antonin V."/>
            <person name="Barry K.W."/>
            <person name="Bougher N.L."/>
            <person name="Buchanan P."/>
            <person name="Buyck B."/>
            <person name="Bense V."/>
            <person name="Catcheside P."/>
            <person name="Chovatia M."/>
            <person name="Cooper J."/>
            <person name="Damon W."/>
            <person name="Desjardin D."/>
            <person name="Finy P."/>
            <person name="Geml J."/>
            <person name="Haridas S."/>
            <person name="Hughes K."/>
            <person name="Justo A."/>
            <person name="Karasinski D."/>
            <person name="Kautmanova I."/>
            <person name="Kiss B."/>
            <person name="Kocsube S."/>
            <person name="Kotiranta H."/>
            <person name="LaButti K.M."/>
            <person name="Lechner B.E."/>
            <person name="Liimatainen K."/>
            <person name="Lipzen A."/>
            <person name="Lukacs Z."/>
            <person name="Mihaltcheva S."/>
            <person name="Morgado L.N."/>
            <person name="Niskanen T."/>
            <person name="Noordeloos M.E."/>
            <person name="Ohm R.A."/>
            <person name="Ortiz-Santana B."/>
            <person name="Ovrebo C."/>
            <person name="Racz N."/>
            <person name="Riley R."/>
            <person name="Savchenko A."/>
            <person name="Shiryaev A."/>
            <person name="Soop K."/>
            <person name="Spirin V."/>
            <person name="Szebenyi C."/>
            <person name="Tomsovsky M."/>
            <person name="Tulloss R.E."/>
            <person name="Uehling J."/>
            <person name="Grigoriev I.V."/>
            <person name="Vagvolgyi C."/>
            <person name="Papp T."/>
            <person name="Martin F.M."/>
            <person name="Miettinen O."/>
            <person name="Hibbett D.S."/>
            <person name="Nagy L.G."/>
        </authorList>
    </citation>
    <scope>NUCLEOTIDE SEQUENCE [LARGE SCALE GENOMIC DNA]</scope>
    <source>
        <strain evidence="1 2">HHB13444</strain>
    </source>
</reference>
<proteinExistence type="predicted"/>
<keyword evidence="2" id="KW-1185">Reference proteome</keyword>
<protein>
    <submittedName>
        <fullName evidence="1">Uncharacterized protein</fullName>
    </submittedName>
</protein>
<organism evidence="1 2">
    <name type="scientific">Polyporus arcularius HHB13444</name>
    <dbReference type="NCBI Taxonomy" id="1314778"/>
    <lineage>
        <taxon>Eukaryota</taxon>
        <taxon>Fungi</taxon>
        <taxon>Dikarya</taxon>
        <taxon>Basidiomycota</taxon>
        <taxon>Agaricomycotina</taxon>
        <taxon>Agaricomycetes</taxon>
        <taxon>Polyporales</taxon>
        <taxon>Polyporaceae</taxon>
        <taxon>Polyporus</taxon>
    </lineage>
</organism>
<evidence type="ECO:0000313" key="2">
    <source>
        <dbReference type="Proteomes" id="UP000308197"/>
    </source>
</evidence>
<dbReference type="InParanoid" id="A0A5C3PG81"/>
<dbReference type="Proteomes" id="UP000308197">
    <property type="component" value="Unassembled WGS sequence"/>
</dbReference>
<dbReference type="EMBL" id="ML211146">
    <property type="protein sequence ID" value="TFK87598.1"/>
    <property type="molecule type" value="Genomic_DNA"/>
</dbReference>
<dbReference type="AlphaFoldDB" id="A0A5C3PG81"/>
<sequence length="166" mass="18376">MSAGRGLTSPADAPDLLQTYCSVGALLTCSTKDVHFKQTILICARQAISAWRARHICWHHPAEAILVYVAGQWNRSRRASEVETCSKGLAPQASRLPRRDEGRSFYVAFFVAVAVRLSPSSKYEYTRRLARCSIHDSFGPLTTRLFSPRAVIAHLDYASHSALKAA</sequence>
<accession>A0A5C3PG81</accession>
<evidence type="ECO:0000313" key="1">
    <source>
        <dbReference type="EMBL" id="TFK87598.1"/>
    </source>
</evidence>
<gene>
    <name evidence="1" type="ORF">K466DRAFT_104551</name>
</gene>